<sequence>MVLAHKQQTAMDQIPPIFVDSVIRSFERLETRKALLELSSTWGTAGEVHWKKNGSLLLNFAYVNDVKERRLLYRMEGFDHIKSRTLSREVVREISKSIVSIECNLRYPRFNDEKEWHNISPKDVDLVQLLTNLDAPVKVLDMSSVLRPLNLSIYEDMLSKYPNMVRSFTSMMMQCVDDNQFKDIISESRIRSSKVLGVPSSPPGFWEDYFFSENCARLSGTFSSNMTLTVIDYWKKMDPRTLKHSKFFDDNKFKDTISESRIRSSKVLGVPGSSPPGFWTDYFFSENCARLSGTFRSNLTLTVIDHWKKMDPRTLKHSKVFSELQCSPEGLGITGMVAEESLPEKVRNKVGRHKHITSLHRIDHPVDPSSKIYVVYLDSKRNVLHETVLVFD</sequence>
<accession>A0A1I7Y732</accession>
<name>A0A1I7Y732_9BILA</name>
<reference evidence="2" key="1">
    <citation type="submission" date="2016-11" db="UniProtKB">
        <authorList>
            <consortium name="WormBaseParasite"/>
        </authorList>
    </citation>
    <scope>IDENTIFICATION</scope>
</reference>
<dbReference type="AlphaFoldDB" id="A0A1I7Y732"/>
<dbReference type="WBParaSite" id="L893_g13332.t1">
    <property type="protein sequence ID" value="L893_g13332.t1"/>
    <property type="gene ID" value="L893_g13332"/>
</dbReference>
<protein>
    <submittedName>
        <fullName evidence="2">FBA_2 domain-containing protein</fullName>
    </submittedName>
</protein>
<organism evidence="1 2">
    <name type="scientific">Steinernema glaseri</name>
    <dbReference type="NCBI Taxonomy" id="37863"/>
    <lineage>
        <taxon>Eukaryota</taxon>
        <taxon>Metazoa</taxon>
        <taxon>Ecdysozoa</taxon>
        <taxon>Nematoda</taxon>
        <taxon>Chromadorea</taxon>
        <taxon>Rhabditida</taxon>
        <taxon>Tylenchina</taxon>
        <taxon>Panagrolaimomorpha</taxon>
        <taxon>Strongyloidoidea</taxon>
        <taxon>Steinernematidae</taxon>
        <taxon>Steinernema</taxon>
    </lineage>
</organism>
<dbReference type="Proteomes" id="UP000095287">
    <property type="component" value="Unplaced"/>
</dbReference>
<evidence type="ECO:0000313" key="1">
    <source>
        <dbReference type="Proteomes" id="UP000095287"/>
    </source>
</evidence>
<evidence type="ECO:0000313" key="2">
    <source>
        <dbReference type="WBParaSite" id="L893_g13332.t1"/>
    </source>
</evidence>
<keyword evidence="1" id="KW-1185">Reference proteome</keyword>
<proteinExistence type="predicted"/>